<proteinExistence type="predicted"/>
<dbReference type="Proteomes" id="UP001642409">
    <property type="component" value="Unassembled WGS sequence"/>
</dbReference>
<evidence type="ECO:0000313" key="3">
    <source>
        <dbReference type="Proteomes" id="UP001642409"/>
    </source>
</evidence>
<dbReference type="EMBL" id="CATOUU010000697">
    <property type="protein sequence ID" value="CAI9942020.1"/>
    <property type="molecule type" value="Genomic_DNA"/>
</dbReference>
<gene>
    <name evidence="2" type="ORF">HINF_LOCUS13155</name>
    <name evidence="1" type="ORF">HINF_LOCUS29665</name>
</gene>
<protein>
    <submittedName>
        <fullName evidence="1 2">Papain-like cysteine peptidase (DUF1796)</fullName>
    </submittedName>
</protein>
<sequence>MIYSVSFMIEVQYNHQVLNSEQLIVCFTYASPFYQLNYSINQFQQQSYSKRKLFVFYEDYFVQRYFNINIITQFQLNSEIKDEWSQINFIKIDIGDNIDEIKMKIILLLNANYYCEWDLFAYNDMNRLSLQINELQKSEAYESRLESVCVLNSVNKYAYTVQDEIQGINYTSIFQVFHKNKNIVINKQPNLYVRLKDDNIQQYAKNFVNESIYNKLQNLVRPKQIFDSVINLGTYCQMGEALEKYQLSNQPSPFNRLGFRQWNGLVSVLWNNFSTYWQLQNMAIGKIRSEYSTEQQKELLFYKVYCNVNKMVSVHDFLVSENSPTELLSYNKFRNKLDNRIQIFNQQMEQKSVLFCVKILSKQEENTIVRKKDIVNLYQAVQRLRKNKQFKIRASVPQMFEQLVRQWIEEENLTNFEVAYGWTEPWNNPLQYMRDPAEWDHMLGDIGLANDFSG</sequence>
<evidence type="ECO:0000313" key="2">
    <source>
        <dbReference type="EMBL" id="CAL5993619.1"/>
    </source>
</evidence>
<dbReference type="AlphaFoldDB" id="A0AA86PV93"/>
<dbReference type="Pfam" id="PF08795">
    <property type="entry name" value="DUF1796"/>
    <property type="match status" value="1"/>
</dbReference>
<comment type="caution">
    <text evidence="1">The sequence shown here is derived from an EMBL/GenBank/DDBJ whole genome shotgun (WGS) entry which is preliminary data.</text>
</comment>
<dbReference type="EMBL" id="CAXDID020000030">
    <property type="protein sequence ID" value="CAL5993619.1"/>
    <property type="molecule type" value="Genomic_DNA"/>
</dbReference>
<keyword evidence="3" id="KW-1185">Reference proteome</keyword>
<organism evidence="1">
    <name type="scientific">Hexamita inflata</name>
    <dbReference type="NCBI Taxonomy" id="28002"/>
    <lineage>
        <taxon>Eukaryota</taxon>
        <taxon>Metamonada</taxon>
        <taxon>Diplomonadida</taxon>
        <taxon>Hexamitidae</taxon>
        <taxon>Hexamitinae</taxon>
        <taxon>Hexamita</taxon>
    </lineage>
</organism>
<dbReference type="InterPro" id="IPR014903">
    <property type="entry name" value="DUF1796"/>
</dbReference>
<evidence type="ECO:0000313" key="1">
    <source>
        <dbReference type="EMBL" id="CAI9942020.1"/>
    </source>
</evidence>
<reference evidence="2 3" key="2">
    <citation type="submission" date="2024-07" db="EMBL/GenBank/DDBJ databases">
        <authorList>
            <person name="Akdeniz Z."/>
        </authorList>
    </citation>
    <scope>NUCLEOTIDE SEQUENCE [LARGE SCALE GENOMIC DNA]</scope>
</reference>
<reference evidence="1" key="1">
    <citation type="submission" date="2023-06" db="EMBL/GenBank/DDBJ databases">
        <authorList>
            <person name="Kurt Z."/>
        </authorList>
    </citation>
    <scope>NUCLEOTIDE SEQUENCE</scope>
</reference>
<accession>A0AA86PV93</accession>
<name>A0AA86PV93_9EUKA</name>